<dbReference type="RefSeq" id="WP_219041236.1">
    <property type="nucleotide sequence ID" value="NZ_JAHWDF010000022.1"/>
</dbReference>
<feature type="domain" description="DUF8202" evidence="3">
    <location>
        <begin position="235"/>
        <end position="372"/>
    </location>
</feature>
<keyword evidence="1" id="KW-0732">Signal</keyword>
<proteinExistence type="predicted"/>
<comment type="caution">
    <text evidence="4">The sequence shown here is derived from an EMBL/GenBank/DDBJ whole genome shotgun (WGS) entry which is preliminary data.</text>
</comment>
<evidence type="ECO:0000313" key="4">
    <source>
        <dbReference type="EMBL" id="MBW2962953.1"/>
    </source>
</evidence>
<dbReference type="Proteomes" id="UP000719267">
    <property type="component" value="Unassembled WGS sequence"/>
</dbReference>
<reference evidence="4 5" key="1">
    <citation type="submission" date="2021-07" db="EMBL/GenBank/DDBJ databases">
        <title>Mesonia aestuariivivens sp. nov., isolated from a tidal flat.</title>
        <authorList>
            <person name="Kim Y.-O."/>
            <person name="Yoon J.-H."/>
        </authorList>
    </citation>
    <scope>NUCLEOTIDE SEQUENCE [LARGE SCALE GENOMIC DNA]</scope>
    <source>
        <strain evidence="4 5">JHPTF-M18</strain>
    </source>
</reference>
<organism evidence="4 5">
    <name type="scientific">Mesonia aestuariivivens</name>
    <dbReference type="NCBI Taxonomy" id="2796128"/>
    <lineage>
        <taxon>Bacteria</taxon>
        <taxon>Pseudomonadati</taxon>
        <taxon>Bacteroidota</taxon>
        <taxon>Flavobacteriia</taxon>
        <taxon>Flavobacteriales</taxon>
        <taxon>Flavobacteriaceae</taxon>
        <taxon>Mesonia</taxon>
    </lineage>
</organism>
<sequence>MFLLLTILTVLFYEKKLLFFFLLASYNISSQEQLSAIESTNIYPGGVPGAEVWYKTTFEDLENGTYGDYSGNEVRITDCNPLDKSLFNFNPTLKSDKLCLVFESQLEEDNNHNFFIVSDPLDNNKSYRHVSTRFNSYTDNIFPDSLSRNSYVLETQQGYASGLPSGFSQHQNTHVHFYSWSNYDQDKLLKSYGERGESLYFIGRHFPFEPVPDGFGFKGLMPEFVLYDRKLTDNERNRVDSYLAFKYGITLDREKDYKNSRNKIFWDSQNNSFFRHHIFGIGRDDISGLYQLQCESAHKRDYLVAATYEIAPTNDDVKSHYSIGNNNFLAFGDTGDKGLRSPNDLNLRLLRNVWLAQTTGDDIRGHVPIHFRLYLNDEFQPYFNALHSGDLVMWMLHDKYTDNSYVSDFDNGNVEFYKATDLDFQNNGKVYAHWKDEAMFDRDQSFFDQYTFAIGPEIIVQVRYKKWQCKEECFAVELVVQGGKPDYHVDLRDESGNAVAVGGYYIEDENKYVYPVAKVCGDQTYTVKVVDQNGATVDYSFFVEANAHTLNLGPSEQALTGQQTEIELDAGQGIQDPDATYQWTFNGEQMYYNGSTLLAEEPGEYCVTVTTSDMICQLKDCVRIYTKLDAKVEGISECNEEESYVHVNIEVGAPPYSINIAGNGLDFTQVQVVNTFDIPNIPPGNYQVTIEDQVGAVLQENIVIGNSPVVNGSLGPDQTLTATQPQVTLDGTAPFGASANGTYQWYRDGELLAETSAQLIVDTPGEYKVLVDLPDNECNGEATLQIGLDFGAQILKSVDNCDANLNRLSVIFEFGIPPYNISLIGDNGESYFYEGYTGDFTVADIAYGNYEVTIEDEFGNTIEEIVDFPGTELQLNLLEQQLSYCNECSCSIYENACDTDIPAIVFNTNCLPSYTVDASELIGGNPQVTYSWEIEGQEVDYSDPMMVMELCTTNEYHQTGPGTQCGVVFVTVTATDQSTGCSVSETIFLYKNYCPVLNDATGRPGGGGADLVTKVYPNPSGQGATFYYDVSAEEDFDGTVVLYDMNGRKIKELEISGQSTYTLPFNLIASGVYLIVTQTQGKLTTDRIIIE</sequence>
<evidence type="ECO:0000259" key="3">
    <source>
        <dbReference type="Pfam" id="PF26628"/>
    </source>
</evidence>
<evidence type="ECO:0000256" key="1">
    <source>
        <dbReference type="ARBA" id="ARBA00022729"/>
    </source>
</evidence>
<dbReference type="Pfam" id="PF26628">
    <property type="entry name" value="DUF8202"/>
    <property type="match status" value="1"/>
</dbReference>
<gene>
    <name evidence="4" type="ORF">KW502_14285</name>
</gene>
<dbReference type="InterPro" id="IPR026444">
    <property type="entry name" value="Secre_tail"/>
</dbReference>
<dbReference type="InterPro" id="IPR058515">
    <property type="entry name" value="DUF8202"/>
</dbReference>
<evidence type="ECO:0000259" key="2">
    <source>
        <dbReference type="Pfam" id="PF18962"/>
    </source>
</evidence>
<accession>A0ABS6W757</accession>
<dbReference type="EMBL" id="JAHWDF010000022">
    <property type="protein sequence ID" value="MBW2962953.1"/>
    <property type="molecule type" value="Genomic_DNA"/>
</dbReference>
<protein>
    <submittedName>
        <fullName evidence="4">T9SS type A sorting domain-containing protein</fullName>
    </submittedName>
</protein>
<evidence type="ECO:0000313" key="5">
    <source>
        <dbReference type="Proteomes" id="UP000719267"/>
    </source>
</evidence>
<feature type="domain" description="Secretion system C-terminal sorting" evidence="2">
    <location>
        <begin position="1015"/>
        <end position="1090"/>
    </location>
</feature>
<keyword evidence="5" id="KW-1185">Reference proteome</keyword>
<dbReference type="Pfam" id="PF18962">
    <property type="entry name" value="Por_Secre_tail"/>
    <property type="match status" value="1"/>
</dbReference>
<dbReference type="NCBIfam" id="TIGR04183">
    <property type="entry name" value="Por_Secre_tail"/>
    <property type="match status" value="1"/>
</dbReference>
<name>A0ABS6W757_9FLAO</name>